<evidence type="ECO:0000256" key="1">
    <source>
        <dbReference type="SAM" id="MobiDB-lite"/>
    </source>
</evidence>
<dbReference type="AlphaFoldDB" id="A0A4Y9YCW7"/>
<dbReference type="Proteomes" id="UP000298390">
    <property type="component" value="Unassembled WGS sequence"/>
</dbReference>
<gene>
    <name evidence="2" type="ORF">EVJ58_g5184</name>
</gene>
<dbReference type="STRING" id="34475.A0A4Y9YCW7"/>
<sequence>MTRPMRMTRSRSRLALNGQLAPEMYADGPSSAPGGTFTQSMDRNVRSAPTLGTVPTGYYVSQSAAQSQLSCMHCHISLPRLTVPSLSNGSSSSSSSGYTPLVTPTDESSYQLGDKSDGHAAVLTSSGTILQHGMLQQPVHYPSYPPPIAPYPGRSFPPMTINGQYFDEKALLPELCGALNLPPPMHGRLPPLRFLADQRAGTVWRDPSVPELRPAPTTLWGELFGRDEVTM</sequence>
<proteinExistence type="predicted"/>
<reference evidence="2 3" key="1">
    <citation type="submission" date="2019-01" db="EMBL/GenBank/DDBJ databases">
        <title>Genome sequencing of the rare red list fungi Fomitopsis rosea.</title>
        <authorList>
            <person name="Buettner E."/>
            <person name="Kellner H."/>
        </authorList>
    </citation>
    <scope>NUCLEOTIDE SEQUENCE [LARGE SCALE GENOMIC DNA]</scope>
    <source>
        <strain evidence="2 3">DSM 105464</strain>
    </source>
</reference>
<accession>A0A4Y9YCW7</accession>
<feature type="region of interest" description="Disordered" evidence="1">
    <location>
        <begin position="85"/>
        <end position="109"/>
    </location>
</feature>
<evidence type="ECO:0000313" key="3">
    <source>
        <dbReference type="Proteomes" id="UP000298390"/>
    </source>
</evidence>
<evidence type="ECO:0000313" key="2">
    <source>
        <dbReference type="EMBL" id="TFY60386.1"/>
    </source>
</evidence>
<organism evidence="2 3">
    <name type="scientific">Rhodofomes roseus</name>
    <dbReference type="NCBI Taxonomy" id="34475"/>
    <lineage>
        <taxon>Eukaryota</taxon>
        <taxon>Fungi</taxon>
        <taxon>Dikarya</taxon>
        <taxon>Basidiomycota</taxon>
        <taxon>Agaricomycotina</taxon>
        <taxon>Agaricomycetes</taxon>
        <taxon>Polyporales</taxon>
        <taxon>Rhodofomes</taxon>
    </lineage>
</organism>
<name>A0A4Y9YCW7_9APHY</name>
<dbReference type="EMBL" id="SEKV01000256">
    <property type="protein sequence ID" value="TFY60386.1"/>
    <property type="molecule type" value="Genomic_DNA"/>
</dbReference>
<comment type="caution">
    <text evidence="2">The sequence shown here is derived from an EMBL/GenBank/DDBJ whole genome shotgun (WGS) entry which is preliminary data.</text>
</comment>
<feature type="compositionally biased region" description="Low complexity" evidence="1">
    <location>
        <begin position="85"/>
        <end position="97"/>
    </location>
</feature>
<protein>
    <submittedName>
        <fullName evidence="2">Uncharacterized protein</fullName>
    </submittedName>
</protein>